<feature type="region of interest" description="Disordered" evidence="1">
    <location>
        <begin position="26"/>
        <end position="46"/>
    </location>
</feature>
<organism evidence="2 3">
    <name type="scientific">Escherichia phage SR02</name>
    <dbReference type="NCBI Taxonomy" id="3056226"/>
    <lineage>
        <taxon>Viruses</taxon>
        <taxon>Duplodnaviria</taxon>
        <taxon>Heunggongvirae</taxon>
        <taxon>Uroviricota</taxon>
        <taxon>Caudoviricetes</taxon>
        <taxon>Mktvariviridae</taxon>
        <taxon>Gordonclarkvirinae</taxon>
        <taxon>Kuravirus</taxon>
        <taxon>Kuravirus SR02</taxon>
    </lineage>
</organism>
<gene>
    <name evidence="2" type="ORF">MEDNBIBF_00003</name>
</gene>
<keyword evidence="3" id="KW-1185">Reference proteome</keyword>
<feature type="compositionally biased region" description="Low complexity" evidence="1">
    <location>
        <begin position="36"/>
        <end position="46"/>
    </location>
</feature>
<evidence type="ECO:0000313" key="3">
    <source>
        <dbReference type="Proteomes" id="UP001237914"/>
    </source>
</evidence>
<name>A0AA50F0I3_9CAUD</name>
<dbReference type="EMBL" id="OQ870566">
    <property type="protein sequence ID" value="WLW38204.1"/>
    <property type="molecule type" value="Genomic_DNA"/>
</dbReference>
<evidence type="ECO:0000313" key="2">
    <source>
        <dbReference type="EMBL" id="WLW38204.1"/>
    </source>
</evidence>
<evidence type="ECO:0000256" key="1">
    <source>
        <dbReference type="SAM" id="MobiDB-lite"/>
    </source>
</evidence>
<reference evidence="2 3" key="1">
    <citation type="submission" date="2023-04" db="EMBL/GenBank/DDBJ databases">
        <authorList>
            <person name="Kongsomboonchoke P."/>
        </authorList>
    </citation>
    <scope>NUCLEOTIDE SEQUENCE [LARGE SCALE GENOMIC DNA]</scope>
</reference>
<sequence>MSDGSTSTTGFNWSVEGGGAVSVSGLYTAPSTSQETPATITATKGGKTGTATVQSVFEPATIEAKANITGKVGGSTTAFTTMFTATNSVAEDYSFVVSPTSAGSVSTAGVFTLSNNASGTVTVKATHKTQIGVEATVTFTGVTAKATITGKTVTGKIGEDTVTFAEMFTSNKPASEFNYVVTPNTNTSMNVNTGLLTLTNNASGNYEVKATHKVQTSVTATANVNGVVPKPDIRASELPPQVGGSLLNFGVMFLFGNSSPSDYTVTITPAEAGTIDPADGDVTLALDPGDEMISVKAVHKTVPSVQATCSFTATPKLMGLVASKVTNTVVVGVPENPLATDTITITDPAQPGVVRFDGVPQGALTGKLMYDVEGTDAGLMELSLSGQVLTITLSAPITSEDTKVTMRTDPASTIFRTYIVKSGA</sequence>
<dbReference type="Proteomes" id="UP001237914">
    <property type="component" value="Segment"/>
</dbReference>
<protein>
    <submittedName>
        <fullName evidence="2">Uncharacterized protein</fullName>
    </submittedName>
</protein>
<proteinExistence type="predicted"/>
<accession>A0AA50F0I3</accession>